<keyword evidence="2" id="KW-0812">Transmembrane</keyword>
<feature type="transmembrane region" description="Helical" evidence="2">
    <location>
        <begin position="98"/>
        <end position="119"/>
    </location>
</feature>
<dbReference type="EMBL" id="CAJVPL010001159">
    <property type="protein sequence ID" value="CAG8556120.1"/>
    <property type="molecule type" value="Genomic_DNA"/>
</dbReference>
<proteinExistence type="predicted"/>
<evidence type="ECO:0000313" key="3">
    <source>
        <dbReference type="EMBL" id="CAG8556120.1"/>
    </source>
</evidence>
<evidence type="ECO:0000256" key="2">
    <source>
        <dbReference type="SAM" id="Phobius"/>
    </source>
</evidence>
<keyword evidence="4" id="KW-1185">Reference proteome</keyword>
<comment type="caution">
    <text evidence="3">The sequence shown here is derived from an EMBL/GenBank/DDBJ whole genome shotgun (WGS) entry which is preliminary data.</text>
</comment>
<dbReference type="Proteomes" id="UP000789831">
    <property type="component" value="Unassembled WGS sequence"/>
</dbReference>
<sequence length="160" mass="18192">MNSTEELSQLSSSIRDFTPEQLGEVLKLRNRTSSTEQSTFLGLLFYRLKPSWASPVLFFAAIQVFIVKFSMLIWFYVFWGKHVLPNEDGQPLVKAANVVFPIGGFILFGTQLWSTYVVWKIANQARQNQNQQNGNEKKLEEGSASNRASTIRVDEPDQNA</sequence>
<keyword evidence="2" id="KW-0472">Membrane</keyword>
<name>A0A9N9B5F9_9GLOM</name>
<evidence type="ECO:0000313" key="4">
    <source>
        <dbReference type="Proteomes" id="UP000789831"/>
    </source>
</evidence>
<feature type="transmembrane region" description="Helical" evidence="2">
    <location>
        <begin position="56"/>
        <end position="78"/>
    </location>
</feature>
<dbReference type="AlphaFoldDB" id="A0A9N9B5F9"/>
<organism evidence="3 4">
    <name type="scientific">Ambispora gerdemannii</name>
    <dbReference type="NCBI Taxonomy" id="144530"/>
    <lineage>
        <taxon>Eukaryota</taxon>
        <taxon>Fungi</taxon>
        <taxon>Fungi incertae sedis</taxon>
        <taxon>Mucoromycota</taxon>
        <taxon>Glomeromycotina</taxon>
        <taxon>Glomeromycetes</taxon>
        <taxon>Archaeosporales</taxon>
        <taxon>Ambisporaceae</taxon>
        <taxon>Ambispora</taxon>
    </lineage>
</organism>
<protein>
    <submittedName>
        <fullName evidence="3">3362_t:CDS:1</fullName>
    </submittedName>
</protein>
<reference evidence="3" key="1">
    <citation type="submission" date="2021-06" db="EMBL/GenBank/DDBJ databases">
        <authorList>
            <person name="Kallberg Y."/>
            <person name="Tangrot J."/>
            <person name="Rosling A."/>
        </authorList>
    </citation>
    <scope>NUCLEOTIDE SEQUENCE</scope>
    <source>
        <strain evidence="3">MT106</strain>
    </source>
</reference>
<feature type="region of interest" description="Disordered" evidence="1">
    <location>
        <begin position="129"/>
        <end position="160"/>
    </location>
</feature>
<keyword evidence="2" id="KW-1133">Transmembrane helix</keyword>
<accession>A0A9N9B5F9</accession>
<dbReference type="OrthoDB" id="10606857at2759"/>
<gene>
    <name evidence="3" type="ORF">AGERDE_LOCUS6917</name>
</gene>
<evidence type="ECO:0000256" key="1">
    <source>
        <dbReference type="SAM" id="MobiDB-lite"/>
    </source>
</evidence>